<keyword evidence="1" id="KW-1133">Transmembrane helix</keyword>
<organism evidence="2">
    <name type="scientific">Culex pipiens</name>
    <name type="common">House mosquito</name>
    <dbReference type="NCBI Taxonomy" id="7175"/>
    <lineage>
        <taxon>Eukaryota</taxon>
        <taxon>Metazoa</taxon>
        <taxon>Ecdysozoa</taxon>
        <taxon>Arthropoda</taxon>
        <taxon>Hexapoda</taxon>
        <taxon>Insecta</taxon>
        <taxon>Pterygota</taxon>
        <taxon>Neoptera</taxon>
        <taxon>Endopterygota</taxon>
        <taxon>Diptera</taxon>
        <taxon>Nematocera</taxon>
        <taxon>Culicoidea</taxon>
        <taxon>Culicidae</taxon>
        <taxon>Culicinae</taxon>
        <taxon>Culicini</taxon>
        <taxon>Culex</taxon>
        <taxon>Culex</taxon>
    </lineage>
</organism>
<feature type="transmembrane region" description="Helical" evidence="1">
    <location>
        <begin position="72"/>
        <end position="92"/>
    </location>
</feature>
<dbReference type="AlphaFoldDB" id="A0A8D7ZT20"/>
<accession>A0A8D7ZT20</accession>
<keyword evidence="1" id="KW-0812">Transmembrane</keyword>
<dbReference type="EMBL" id="HBUE01000072">
    <property type="protein sequence ID" value="CAG6443366.1"/>
    <property type="molecule type" value="Transcribed_RNA"/>
</dbReference>
<proteinExistence type="predicted"/>
<evidence type="ECO:0000256" key="1">
    <source>
        <dbReference type="SAM" id="Phobius"/>
    </source>
</evidence>
<keyword evidence="1" id="KW-0472">Membrane</keyword>
<name>A0A8D7ZT20_CULPI</name>
<evidence type="ECO:0000313" key="2">
    <source>
        <dbReference type="EMBL" id="CAG6443365.1"/>
    </source>
</evidence>
<protein>
    <submittedName>
        <fullName evidence="2">(northern house mosquito) hypothetical protein</fullName>
    </submittedName>
</protein>
<dbReference type="EMBL" id="HBUE01000071">
    <property type="protein sequence ID" value="CAG6443365.1"/>
    <property type="molecule type" value="Transcribed_RNA"/>
</dbReference>
<sequence length="113" mass="13076">MLGGFKCVCEWIGSLGMFFFKASISAVHEVLIWIYFILYKHIIDTLEISVQHRHSLVLWWWWWQYAVEVARIWLAVAGGVVLAVKIGGFILVGERGKNGEQNVKNEKKNTFIH</sequence>
<feature type="transmembrane region" description="Helical" evidence="1">
    <location>
        <begin position="12"/>
        <end position="36"/>
    </location>
</feature>
<reference evidence="2" key="1">
    <citation type="submission" date="2021-05" db="EMBL/GenBank/DDBJ databases">
        <authorList>
            <person name="Alioto T."/>
            <person name="Alioto T."/>
            <person name="Gomez Garrido J."/>
        </authorList>
    </citation>
    <scope>NUCLEOTIDE SEQUENCE</scope>
</reference>